<protein>
    <recommendedName>
        <fullName evidence="3">Chitooligosaccharide deacetylase</fullName>
    </recommendedName>
    <alternativeName>
        <fullName evidence="4">Nodulation protein B</fullName>
    </alternativeName>
</protein>
<evidence type="ECO:0000313" key="8">
    <source>
        <dbReference type="Proteomes" id="UP000233293"/>
    </source>
</evidence>
<evidence type="ECO:0000259" key="6">
    <source>
        <dbReference type="PROSITE" id="PS51677"/>
    </source>
</evidence>
<dbReference type="GO" id="GO:0016810">
    <property type="term" value="F:hydrolase activity, acting on carbon-nitrogen (but not peptide) bonds"/>
    <property type="evidence" value="ECO:0007669"/>
    <property type="project" value="InterPro"/>
</dbReference>
<dbReference type="InterPro" id="IPR050248">
    <property type="entry name" value="Polysacc_deacetylase_ArnD"/>
</dbReference>
<keyword evidence="5" id="KW-0732">Signal</keyword>
<evidence type="ECO:0000256" key="1">
    <source>
        <dbReference type="ARBA" id="ARBA00003236"/>
    </source>
</evidence>
<feature type="domain" description="NodB homology" evidence="6">
    <location>
        <begin position="35"/>
        <end position="220"/>
    </location>
</feature>
<proteinExistence type="inferred from homology"/>
<feature type="signal peptide" evidence="5">
    <location>
        <begin position="1"/>
        <end position="24"/>
    </location>
</feature>
<sequence>MPTWISRGLLSAAFCALCADVAGADVITRLPTDEPVVALTFDACETRTPTLLDRKISDYLVREKIPFTIFVSGRFARHNAESLAALSHLDFVEIENHSLNHDNHMDRLDDLAIRREVEENDALLAGITGRHSRYFRFPAGNVSPRSLKDVEDLGYKVVHWSFPSGDPVRDLTPSALTRWVLAKTRPGSILIFHINGRGWSTGEALPAIVEQLRGHGFRFTRLDAQLP</sequence>
<dbReference type="Gene3D" id="3.20.20.370">
    <property type="entry name" value="Glycoside hydrolase/deacetylase"/>
    <property type="match status" value="1"/>
</dbReference>
<comment type="caution">
    <text evidence="7">The sequence shown here is derived from an EMBL/GenBank/DDBJ whole genome shotgun (WGS) entry which is preliminary data.</text>
</comment>
<organism evidence="7 8">
    <name type="scientific">Telmatospirillum siberiense</name>
    <dbReference type="NCBI Taxonomy" id="382514"/>
    <lineage>
        <taxon>Bacteria</taxon>
        <taxon>Pseudomonadati</taxon>
        <taxon>Pseudomonadota</taxon>
        <taxon>Alphaproteobacteria</taxon>
        <taxon>Rhodospirillales</taxon>
        <taxon>Rhodospirillaceae</taxon>
        <taxon>Telmatospirillum</taxon>
    </lineage>
</organism>
<feature type="chain" id="PRO_5014846346" description="Chitooligosaccharide deacetylase" evidence="5">
    <location>
        <begin position="25"/>
        <end position="227"/>
    </location>
</feature>
<dbReference type="PANTHER" id="PTHR10587:SF134">
    <property type="entry name" value="SECRETED PROTEIN"/>
    <property type="match status" value="1"/>
</dbReference>
<comment type="function">
    <text evidence="1">Is involved in generating a small heat-stable compound (Nod), an acylated oligomer of N-acetylglucosamine, that stimulates mitosis in various plant protoplasts.</text>
</comment>
<dbReference type="SUPFAM" id="SSF88713">
    <property type="entry name" value="Glycoside hydrolase/deacetylase"/>
    <property type="match status" value="1"/>
</dbReference>
<dbReference type="GO" id="GO:0005975">
    <property type="term" value="P:carbohydrate metabolic process"/>
    <property type="evidence" value="ECO:0007669"/>
    <property type="project" value="InterPro"/>
</dbReference>
<dbReference type="RefSeq" id="WP_101251704.1">
    <property type="nucleotide sequence ID" value="NZ_PIUM01000020.1"/>
</dbReference>
<comment type="similarity">
    <text evidence="2">Belongs to the polysaccharide deacetylase family.</text>
</comment>
<evidence type="ECO:0000256" key="3">
    <source>
        <dbReference type="ARBA" id="ARBA00020071"/>
    </source>
</evidence>
<dbReference type="InterPro" id="IPR011330">
    <property type="entry name" value="Glyco_hydro/deAcase_b/a-brl"/>
</dbReference>
<gene>
    <name evidence="7" type="ORF">CWS72_16375</name>
</gene>
<evidence type="ECO:0000256" key="5">
    <source>
        <dbReference type="SAM" id="SignalP"/>
    </source>
</evidence>
<dbReference type="PANTHER" id="PTHR10587">
    <property type="entry name" value="GLYCOSYL TRANSFERASE-RELATED"/>
    <property type="match status" value="1"/>
</dbReference>
<dbReference type="OrthoDB" id="9814639at2"/>
<evidence type="ECO:0000256" key="2">
    <source>
        <dbReference type="ARBA" id="ARBA00010973"/>
    </source>
</evidence>
<dbReference type="EMBL" id="PIUM01000020">
    <property type="protein sequence ID" value="PKU23434.1"/>
    <property type="molecule type" value="Genomic_DNA"/>
</dbReference>
<dbReference type="AlphaFoldDB" id="A0A2N3PSS3"/>
<keyword evidence="8" id="KW-1185">Reference proteome</keyword>
<dbReference type="Proteomes" id="UP000233293">
    <property type="component" value="Unassembled WGS sequence"/>
</dbReference>
<evidence type="ECO:0000313" key="7">
    <source>
        <dbReference type="EMBL" id="PKU23434.1"/>
    </source>
</evidence>
<name>A0A2N3PSS3_9PROT</name>
<dbReference type="PROSITE" id="PS51677">
    <property type="entry name" value="NODB"/>
    <property type="match status" value="1"/>
</dbReference>
<reference evidence="8" key="1">
    <citation type="submission" date="2017-12" db="EMBL/GenBank/DDBJ databases">
        <title>Draft genome sequence of Telmatospirillum siberiense 26-4b1T, an acidotolerant peatland alphaproteobacterium potentially involved in sulfur cycling.</title>
        <authorList>
            <person name="Hausmann B."/>
            <person name="Pjevac P."/>
            <person name="Schreck K."/>
            <person name="Herbold C.W."/>
            <person name="Daims H."/>
            <person name="Wagner M."/>
            <person name="Pester M."/>
            <person name="Loy A."/>
        </authorList>
    </citation>
    <scope>NUCLEOTIDE SEQUENCE [LARGE SCALE GENOMIC DNA]</scope>
    <source>
        <strain evidence="8">26-4b1</strain>
    </source>
</reference>
<dbReference type="Pfam" id="PF01522">
    <property type="entry name" value="Polysacc_deac_1"/>
    <property type="match status" value="1"/>
</dbReference>
<dbReference type="InterPro" id="IPR002509">
    <property type="entry name" value="NODB_dom"/>
</dbReference>
<accession>A0A2N3PSS3</accession>
<evidence type="ECO:0000256" key="4">
    <source>
        <dbReference type="ARBA" id="ARBA00032976"/>
    </source>
</evidence>